<evidence type="ECO:0000256" key="2">
    <source>
        <dbReference type="SAM" id="MobiDB-lite"/>
    </source>
</evidence>
<feature type="compositionally biased region" description="Basic and acidic residues" evidence="2">
    <location>
        <begin position="303"/>
        <end position="312"/>
    </location>
</feature>
<evidence type="ECO:0000313" key="4">
    <source>
        <dbReference type="Proteomes" id="UP000186817"/>
    </source>
</evidence>
<reference evidence="3 4" key="1">
    <citation type="submission" date="2016-02" db="EMBL/GenBank/DDBJ databases">
        <title>Genome analysis of coral dinoflagellate symbionts highlights evolutionary adaptations to a symbiotic lifestyle.</title>
        <authorList>
            <person name="Aranda M."/>
            <person name="Li Y."/>
            <person name="Liew Y.J."/>
            <person name="Baumgarten S."/>
            <person name="Simakov O."/>
            <person name="Wilson M."/>
            <person name="Piel J."/>
            <person name="Ashoor H."/>
            <person name="Bougouffa S."/>
            <person name="Bajic V.B."/>
            <person name="Ryu T."/>
            <person name="Ravasi T."/>
            <person name="Bayer T."/>
            <person name="Micklem G."/>
            <person name="Kim H."/>
            <person name="Bhak J."/>
            <person name="Lajeunesse T.C."/>
            <person name="Voolstra C.R."/>
        </authorList>
    </citation>
    <scope>NUCLEOTIDE SEQUENCE [LARGE SCALE GENOMIC DNA]</scope>
    <source>
        <strain evidence="3 4">CCMP2467</strain>
    </source>
</reference>
<comment type="caution">
    <text evidence="3">The sequence shown here is derived from an EMBL/GenBank/DDBJ whole genome shotgun (WGS) entry which is preliminary data.</text>
</comment>
<dbReference type="Proteomes" id="UP000186817">
    <property type="component" value="Unassembled WGS sequence"/>
</dbReference>
<keyword evidence="4" id="KW-1185">Reference proteome</keyword>
<gene>
    <name evidence="3" type="ORF">AK812_SmicGene7816</name>
</gene>
<protein>
    <submittedName>
        <fullName evidence="3">Uncharacterized protein</fullName>
    </submittedName>
</protein>
<evidence type="ECO:0000256" key="1">
    <source>
        <dbReference type="SAM" id="Coils"/>
    </source>
</evidence>
<accession>A0A1Q9EML8</accession>
<dbReference type="EMBL" id="LSRX01000112">
    <property type="protein sequence ID" value="OLQ08672.1"/>
    <property type="molecule type" value="Genomic_DNA"/>
</dbReference>
<proteinExistence type="predicted"/>
<dbReference type="AlphaFoldDB" id="A0A1Q9EML8"/>
<organism evidence="3 4">
    <name type="scientific">Symbiodinium microadriaticum</name>
    <name type="common">Dinoflagellate</name>
    <name type="synonym">Zooxanthella microadriatica</name>
    <dbReference type="NCBI Taxonomy" id="2951"/>
    <lineage>
        <taxon>Eukaryota</taxon>
        <taxon>Sar</taxon>
        <taxon>Alveolata</taxon>
        <taxon>Dinophyceae</taxon>
        <taxon>Suessiales</taxon>
        <taxon>Symbiodiniaceae</taxon>
        <taxon>Symbiodinium</taxon>
    </lineage>
</organism>
<evidence type="ECO:0000313" key="3">
    <source>
        <dbReference type="EMBL" id="OLQ08672.1"/>
    </source>
</evidence>
<feature type="region of interest" description="Disordered" evidence="2">
    <location>
        <begin position="303"/>
        <end position="329"/>
    </location>
</feature>
<feature type="coiled-coil region" evidence="1">
    <location>
        <begin position="381"/>
        <end position="432"/>
    </location>
</feature>
<feature type="compositionally biased region" description="Polar residues" evidence="2">
    <location>
        <begin position="319"/>
        <end position="329"/>
    </location>
</feature>
<keyword evidence="1" id="KW-0175">Coiled coil</keyword>
<name>A0A1Q9EML8_SYMMI</name>
<sequence>MSETLPICDYGLWSRIFWQYQNIALGTYFPHEIETTGAPAPAEFGGNISAAAYKYLEHSARVAEGSVIFVELPMADLEVMMGAIRILLATSPVVRSCLLVDGRDPSRITMPDPSRDEPSLYRAGEHGYERVDRAFVPISQAHRFCQDVLLVCHATDGWPTAMLKNPGDTALGLAGLPTALRPMAPGTVVDLDTFKNVFSPAVFARALGVLSQAIPDAGGAMAGLEMAMTLATGEKIVADARNATADDPIYLGPFLRGSVAVGQGPTLVSCFQYLQDVDAQRRATNEVVRTAVKVYEIKDSFEGMPVDHEGASPHKRRASSQAGPPTTASVEQQGFLVAITDMLRGELQAGFATQQSRINEEIGEAMAKVNKRVEAVEKGVTKQLQQTLATIQDLAAKQEKQAVTLVQTGAETKQLVNRVLALEEQLAQLKKEPQAAGGSGDNPRRPAFIVGGWDQNQEARVTLDKAKQMLQELKIDVDLEGAFVPGLRRGYVIVPMLPRRDENGDDMRLRIQQAVQQVRAANITLGTRDDGSPSRLWMAVSQPPERRKRAQLAAKAKRLILEMDGNNQQLEVEWSSGSVWYKQRRVASAGGSKPEGAEEAGPGWINLRELSRQLGSTEEEVKRAWRPLAAHLR</sequence>